<proteinExistence type="predicted"/>
<reference evidence="1" key="1">
    <citation type="journal article" date="2015" name="Nature">
        <title>Complex archaea that bridge the gap between prokaryotes and eukaryotes.</title>
        <authorList>
            <person name="Spang A."/>
            <person name="Saw J.H."/>
            <person name="Jorgensen S.L."/>
            <person name="Zaremba-Niedzwiedzka K."/>
            <person name="Martijn J."/>
            <person name="Lind A.E."/>
            <person name="van Eijk R."/>
            <person name="Schleper C."/>
            <person name="Guy L."/>
            <person name="Ettema T.J."/>
        </authorList>
    </citation>
    <scope>NUCLEOTIDE SEQUENCE</scope>
</reference>
<dbReference type="AlphaFoldDB" id="A0A0F9KYC4"/>
<organism evidence="1">
    <name type="scientific">marine sediment metagenome</name>
    <dbReference type="NCBI Taxonomy" id="412755"/>
    <lineage>
        <taxon>unclassified sequences</taxon>
        <taxon>metagenomes</taxon>
        <taxon>ecological metagenomes</taxon>
    </lineage>
</organism>
<dbReference type="EMBL" id="LAZR01007119">
    <property type="protein sequence ID" value="KKM87314.1"/>
    <property type="molecule type" value="Genomic_DNA"/>
</dbReference>
<gene>
    <name evidence="1" type="ORF">LCGC14_1270120</name>
</gene>
<name>A0A0F9KYC4_9ZZZZ</name>
<accession>A0A0F9KYC4</accession>
<protein>
    <submittedName>
        <fullName evidence="1">Uncharacterized protein</fullName>
    </submittedName>
</protein>
<sequence length="98" mass="11537">MTLEQMRFLRPGAQIRLLSAEDIIKAREVFRLRRPRGFLARLLSPRERIVLAHWIGYGLEYDLTCPRAESYAWIRVKHTPGEDRPGIPVHHDDFELTD</sequence>
<comment type="caution">
    <text evidence="1">The sequence shown here is derived from an EMBL/GenBank/DDBJ whole genome shotgun (WGS) entry which is preliminary data.</text>
</comment>
<evidence type="ECO:0000313" key="1">
    <source>
        <dbReference type="EMBL" id="KKM87314.1"/>
    </source>
</evidence>